<dbReference type="InterPro" id="IPR033121">
    <property type="entry name" value="PEPTIDASE_A1"/>
</dbReference>
<proteinExistence type="inferred from homology"/>
<dbReference type="OrthoDB" id="907879at2759"/>
<evidence type="ECO:0000256" key="5">
    <source>
        <dbReference type="ARBA" id="ARBA00023180"/>
    </source>
</evidence>
<dbReference type="STRING" id="56857.A0A200QX59"/>
<gene>
    <name evidence="7" type="ORF">BVC80_949g73</name>
</gene>
<dbReference type="Pfam" id="PF14541">
    <property type="entry name" value="TAXi_C"/>
    <property type="match status" value="1"/>
</dbReference>
<evidence type="ECO:0000313" key="7">
    <source>
        <dbReference type="EMBL" id="OVA15056.1"/>
    </source>
</evidence>
<evidence type="ECO:0000256" key="3">
    <source>
        <dbReference type="ARBA" id="ARBA00022750"/>
    </source>
</evidence>
<dbReference type="PANTHER" id="PTHR47967">
    <property type="entry name" value="OS07G0603500 PROTEIN-RELATED"/>
    <property type="match status" value="1"/>
</dbReference>
<dbReference type="AlphaFoldDB" id="A0A200QX59"/>
<evidence type="ECO:0000259" key="6">
    <source>
        <dbReference type="PROSITE" id="PS51767"/>
    </source>
</evidence>
<keyword evidence="3" id="KW-0064">Aspartyl protease</keyword>
<comment type="caution">
    <text evidence="7">The sequence shown here is derived from an EMBL/GenBank/DDBJ whole genome shotgun (WGS) entry which is preliminary data.</text>
</comment>
<dbReference type="SUPFAM" id="SSF50630">
    <property type="entry name" value="Acid proteases"/>
    <property type="match status" value="1"/>
</dbReference>
<keyword evidence="2" id="KW-0645">Protease</keyword>
<dbReference type="PROSITE" id="PS51767">
    <property type="entry name" value="PEPTIDASE_A1"/>
    <property type="match status" value="1"/>
</dbReference>
<dbReference type="Pfam" id="PF14543">
    <property type="entry name" value="TAXi_N"/>
    <property type="match status" value="1"/>
</dbReference>
<sequence length="413" mass="46143">MEQSKARIYYLSSMISGYNQTGGSISFKTTGFPVINEGTFLIAKVGIGTFNNQPAGQPDYKNYFLIVDTGSDLTWTQCENCTECFHQEEPYFPYKSSSSYQPLPCNNHPLCEHGKCSGSSCSYDIVYANDASSSGILASERFSLNADGAVEALDHEVIFGCGLEQKNFAQLKREEGTEEYITGILGIGGGPRSFLRQLRDRGQGKFEYCFQSWFTDIDSTTFIRFGSDVKIGRDTQEVHTTPLFFSPRTPTLYYLDLQDISVGNHRIGFEPGTFALKPNGKGGCCIDSGSPWTVIHRPKYDRLRAAVVQYFADLHMPAMGEGKYGFDLCFEKEAGFDNYPPITFHFERADFVIDNKDAGFFILGDYFCLAIHGWDDDFADALIGSTQQINHRILYDINEESLSFAKEECVVGA</sequence>
<evidence type="ECO:0000313" key="8">
    <source>
        <dbReference type="Proteomes" id="UP000195402"/>
    </source>
</evidence>
<dbReference type="InterPro" id="IPR032799">
    <property type="entry name" value="TAXi_C"/>
</dbReference>
<dbReference type="InterPro" id="IPR021109">
    <property type="entry name" value="Peptidase_aspartic_dom_sf"/>
</dbReference>
<dbReference type="GO" id="GO:0005576">
    <property type="term" value="C:extracellular region"/>
    <property type="evidence" value="ECO:0007669"/>
    <property type="project" value="TreeGrafter"/>
</dbReference>
<keyword evidence="5" id="KW-0325">Glycoprotein</keyword>
<evidence type="ECO:0000256" key="1">
    <source>
        <dbReference type="ARBA" id="ARBA00007447"/>
    </source>
</evidence>
<dbReference type="Proteomes" id="UP000195402">
    <property type="component" value="Unassembled WGS sequence"/>
</dbReference>
<dbReference type="InParanoid" id="A0A200QX59"/>
<dbReference type="OMA" id="GCAHSTE"/>
<keyword evidence="8" id="KW-1185">Reference proteome</keyword>
<evidence type="ECO:0000256" key="4">
    <source>
        <dbReference type="ARBA" id="ARBA00022801"/>
    </source>
</evidence>
<dbReference type="GO" id="GO:0004190">
    <property type="term" value="F:aspartic-type endopeptidase activity"/>
    <property type="evidence" value="ECO:0007669"/>
    <property type="project" value="UniProtKB-KW"/>
</dbReference>
<comment type="similarity">
    <text evidence="1">Belongs to the peptidase A1 family.</text>
</comment>
<protein>
    <submittedName>
        <fullName evidence="7">Peptidase A1</fullName>
    </submittedName>
</protein>
<evidence type="ECO:0000256" key="2">
    <source>
        <dbReference type="ARBA" id="ARBA00022670"/>
    </source>
</evidence>
<dbReference type="InterPro" id="IPR051708">
    <property type="entry name" value="Plant_Aspart_Prot_A1"/>
</dbReference>
<dbReference type="InterPro" id="IPR034161">
    <property type="entry name" value="Pepsin-like_plant"/>
</dbReference>
<dbReference type="GO" id="GO:0006508">
    <property type="term" value="P:proteolysis"/>
    <property type="evidence" value="ECO:0007669"/>
    <property type="project" value="UniProtKB-KW"/>
</dbReference>
<organism evidence="7 8">
    <name type="scientific">Macleaya cordata</name>
    <name type="common">Five-seeded plume-poppy</name>
    <name type="synonym">Bocconia cordata</name>
    <dbReference type="NCBI Taxonomy" id="56857"/>
    <lineage>
        <taxon>Eukaryota</taxon>
        <taxon>Viridiplantae</taxon>
        <taxon>Streptophyta</taxon>
        <taxon>Embryophyta</taxon>
        <taxon>Tracheophyta</taxon>
        <taxon>Spermatophyta</taxon>
        <taxon>Magnoliopsida</taxon>
        <taxon>Ranunculales</taxon>
        <taxon>Papaveraceae</taxon>
        <taxon>Papaveroideae</taxon>
        <taxon>Macleaya</taxon>
    </lineage>
</organism>
<name>A0A200QX59_MACCD</name>
<dbReference type="EMBL" id="MVGT01000924">
    <property type="protein sequence ID" value="OVA15056.1"/>
    <property type="molecule type" value="Genomic_DNA"/>
</dbReference>
<feature type="domain" description="Peptidase A1" evidence="6">
    <location>
        <begin position="41"/>
        <end position="405"/>
    </location>
</feature>
<accession>A0A200QX59</accession>
<reference evidence="7 8" key="1">
    <citation type="journal article" date="2017" name="Mol. Plant">
        <title>The Genome of Medicinal Plant Macleaya cordata Provides New Insights into Benzylisoquinoline Alkaloids Metabolism.</title>
        <authorList>
            <person name="Liu X."/>
            <person name="Liu Y."/>
            <person name="Huang P."/>
            <person name="Ma Y."/>
            <person name="Qing Z."/>
            <person name="Tang Q."/>
            <person name="Cao H."/>
            <person name="Cheng P."/>
            <person name="Zheng Y."/>
            <person name="Yuan Z."/>
            <person name="Zhou Y."/>
            <person name="Liu J."/>
            <person name="Tang Z."/>
            <person name="Zhuo Y."/>
            <person name="Zhang Y."/>
            <person name="Yu L."/>
            <person name="Huang J."/>
            <person name="Yang P."/>
            <person name="Peng Q."/>
            <person name="Zhang J."/>
            <person name="Jiang W."/>
            <person name="Zhang Z."/>
            <person name="Lin K."/>
            <person name="Ro D.K."/>
            <person name="Chen X."/>
            <person name="Xiong X."/>
            <person name="Shang Y."/>
            <person name="Huang S."/>
            <person name="Zeng J."/>
        </authorList>
    </citation>
    <scope>NUCLEOTIDE SEQUENCE [LARGE SCALE GENOMIC DNA]</scope>
    <source>
        <strain evidence="8">cv. BLH2017</strain>
        <tissue evidence="7">Root</tissue>
    </source>
</reference>
<dbReference type="CDD" id="cd05476">
    <property type="entry name" value="pepsin_A_like_plant"/>
    <property type="match status" value="1"/>
</dbReference>
<keyword evidence="4" id="KW-0378">Hydrolase</keyword>
<dbReference type="Gene3D" id="2.40.70.10">
    <property type="entry name" value="Acid Proteases"/>
    <property type="match status" value="2"/>
</dbReference>
<dbReference type="InterPro" id="IPR032861">
    <property type="entry name" value="TAXi_N"/>
</dbReference>
<dbReference type="PANTHER" id="PTHR47967:SF123">
    <property type="entry name" value="ASPARTIC PROTEINASE NEPENTHESIN-1-LIKE"/>
    <property type="match status" value="1"/>
</dbReference>